<dbReference type="Proteomes" id="UP000176204">
    <property type="component" value="Chromosome I"/>
</dbReference>
<proteinExistence type="predicted"/>
<feature type="domain" description="Pvc16 N-terminal" evidence="1">
    <location>
        <begin position="13"/>
        <end position="170"/>
    </location>
</feature>
<dbReference type="AlphaFoldDB" id="A0A1C7PC57"/>
<reference evidence="3" key="1">
    <citation type="submission" date="2016-09" db="EMBL/GenBank/DDBJ databases">
        <authorList>
            <person name="Koehorst J."/>
        </authorList>
    </citation>
    <scope>NUCLEOTIDE SEQUENCE [LARGE SCALE GENOMIC DNA]</scope>
</reference>
<dbReference type="KEGG" id="agl:PYTT_1288"/>
<dbReference type="Pfam" id="PF14065">
    <property type="entry name" value="Pvc16_N"/>
    <property type="match status" value="1"/>
</dbReference>
<evidence type="ECO:0000259" key="1">
    <source>
        <dbReference type="Pfam" id="PF14065"/>
    </source>
</evidence>
<dbReference type="PATRIC" id="fig|1679444.3.peg.2890"/>
<keyword evidence="3" id="KW-1185">Reference proteome</keyword>
<dbReference type="InterPro" id="IPR025351">
    <property type="entry name" value="Pvc16_N"/>
</dbReference>
<dbReference type="OrthoDB" id="7560784at2"/>
<evidence type="ECO:0000313" key="2">
    <source>
        <dbReference type="EMBL" id="SEH86313.1"/>
    </source>
</evidence>
<gene>
    <name evidence="2" type="ORF">PYTT_1288</name>
</gene>
<dbReference type="RefSeq" id="WP_067775509.1">
    <property type="nucleotide sequence ID" value="NZ_LIGX01000022.1"/>
</dbReference>
<evidence type="ECO:0000313" key="3">
    <source>
        <dbReference type="Proteomes" id="UP000176204"/>
    </source>
</evidence>
<accession>A0A1C7PC57</accession>
<name>A0A1C7PC57_9BACT</name>
<protein>
    <recommendedName>
        <fullName evidence="1">Pvc16 N-terminal domain-containing protein</fullName>
    </recommendedName>
</protein>
<dbReference type="STRING" id="1679444.PYTT_1288"/>
<dbReference type="EMBL" id="LT629973">
    <property type="protein sequence ID" value="SEH86313.1"/>
    <property type="molecule type" value="Genomic_DNA"/>
</dbReference>
<sequence length="184" mass="20466">MIKRILTSYAARLDEYLRREFARPEGVAEVGFLGSRTGEPPCKLIVSLINIEREAAGGYASGMRRDSGEYIRSYPPLLLNLDLMLSAVYDDQRYAESLAVLSSTLHFIQSAPTFEFEKKVYSVEMAGLSLQDVHNIWTTLGGQYYPSVMCKLRRLAIDAAESSGSGRIVTDPPLVHSGIRKEEA</sequence>
<organism evidence="2 3">
    <name type="scientific">Akkermansia glycaniphila</name>
    <dbReference type="NCBI Taxonomy" id="1679444"/>
    <lineage>
        <taxon>Bacteria</taxon>
        <taxon>Pseudomonadati</taxon>
        <taxon>Verrucomicrobiota</taxon>
        <taxon>Verrucomicrobiia</taxon>
        <taxon>Verrucomicrobiales</taxon>
        <taxon>Akkermansiaceae</taxon>
        <taxon>Akkermansia</taxon>
    </lineage>
</organism>